<accession>T0QPB3</accession>
<protein>
    <submittedName>
        <fullName evidence="2">Uncharacterized protein</fullName>
    </submittedName>
</protein>
<dbReference type="Proteomes" id="UP000030762">
    <property type="component" value="Unassembled WGS sequence"/>
</dbReference>
<dbReference type="OMA" id="YILHFVD"/>
<dbReference type="EMBL" id="JH767147">
    <property type="protein sequence ID" value="EQC36571.1"/>
    <property type="molecule type" value="Genomic_DNA"/>
</dbReference>
<proteinExistence type="predicted"/>
<keyword evidence="3" id="KW-1185">Reference proteome</keyword>
<dbReference type="AlphaFoldDB" id="T0QPB3"/>
<gene>
    <name evidence="2" type="ORF">SDRG_06017</name>
</gene>
<dbReference type="GeneID" id="19946744"/>
<organism evidence="2 3">
    <name type="scientific">Saprolegnia diclina (strain VS20)</name>
    <dbReference type="NCBI Taxonomy" id="1156394"/>
    <lineage>
        <taxon>Eukaryota</taxon>
        <taxon>Sar</taxon>
        <taxon>Stramenopiles</taxon>
        <taxon>Oomycota</taxon>
        <taxon>Saprolegniomycetes</taxon>
        <taxon>Saprolegniales</taxon>
        <taxon>Saprolegniaceae</taxon>
        <taxon>Saprolegnia</taxon>
    </lineage>
</organism>
<reference evidence="2 3" key="1">
    <citation type="submission" date="2012-04" db="EMBL/GenBank/DDBJ databases">
        <title>The Genome Sequence of Saprolegnia declina VS20.</title>
        <authorList>
            <consortium name="The Broad Institute Genome Sequencing Platform"/>
            <person name="Russ C."/>
            <person name="Nusbaum C."/>
            <person name="Tyler B."/>
            <person name="van West P."/>
            <person name="Dieguez-Uribeondo J."/>
            <person name="de Bruijn I."/>
            <person name="Tripathy S."/>
            <person name="Jiang R."/>
            <person name="Young S.K."/>
            <person name="Zeng Q."/>
            <person name="Gargeya S."/>
            <person name="Fitzgerald M."/>
            <person name="Haas B."/>
            <person name="Abouelleil A."/>
            <person name="Alvarado L."/>
            <person name="Arachchi H.M."/>
            <person name="Berlin A."/>
            <person name="Chapman S.B."/>
            <person name="Goldberg J."/>
            <person name="Griggs A."/>
            <person name="Gujja S."/>
            <person name="Hansen M."/>
            <person name="Howarth C."/>
            <person name="Imamovic A."/>
            <person name="Larimer J."/>
            <person name="McCowen C."/>
            <person name="Montmayeur A."/>
            <person name="Murphy C."/>
            <person name="Neiman D."/>
            <person name="Pearson M."/>
            <person name="Priest M."/>
            <person name="Roberts A."/>
            <person name="Saif S."/>
            <person name="Shea T."/>
            <person name="Sisk P."/>
            <person name="Sykes S."/>
            <person name="Wortman J."/>
            <person name="Nusbaum C."/>
            <person name="Birren B."/>
        </authorList>
    </citation>
    <scope>NUCLEOTIDE SEQUENCE [LARGE SCALE GENOMIC DNA]</scope>
    <source>
        <strain evidence="2 3">VS20</strain>
    </source>
</reference>
<keyword evidence="1" id="KW-0812">Transmembrane</keyword>
<dbReference type="OrthoDB" id="160470at2759"/>
<dbReference type="VEuPathDB" id="FungiDB:SDRG_06017"/>
<keyword evidence="1" id="KW-1133">Transmembrane helix</keyword>
<keyword evidence="1" id="KW-0472">Membrane</keyword>
<evidence type="ECO:0000313" key="2">
    <source>
        <dbReference type="EMBL" id="EQC36571.1"/>
    </source>
</evidence>
<dbReference type="RefSeq" id="XP_008609992.1">
    <property type="nucleotide sequence ID" value="XM_008611770.1"/>
</dbReference>
<dbReference type="InParanoid" id="T0QPB3"/>
<dbReference type="eggNOG" id="ENOG502SBQQ">
    <property type="taxonomic scope" value="Eukaryota"/>
</dbReference>
<evidence type="ECO:0000256" key="1">
    <source>
        <dbReference type="SAM" id="Phobius"/>
    </source>
</evidence>
<sequence length="626" mass="65218">MARLDFRGYARSDLTQVYGRSSAQLATSAASTNASSRFSSTSFLDSPRTPHYAMAHPSETPYVQPSTGIADGIARKVMFFGILAVFLLINVIVLYALHFTSAGVPASASNVKVSSDAFKVGSIDKKVVSFGEDGAIVIGAGTTGYLDAVAMPNDAINYITLAPIGANASSTAILTYYLKNKTTTVITTLTVNDDKTTTVSTKSSTAANVQVRGIATLSNTQAVFLQSTSMGKTSLVPGSIASGAVTYNADKAVEIASASVSNTLAALSPTTFAATTYQPYSENSTYFQEIQAGSISADGVITMVKPLAIGTGNSALQSVTNSGPEPVPSMPNSFIVTWFATSNDPNATSAKSGLCVLLANINGTEVGKVKEACNTQYQPQYFVDSTTVSDSVVALSFYDANNNNALTLVMVEINAFTKKIFFRGAYVLAGVGGPFDFGSYFGFYPTPFVQALSATKLSILFLNPTNHGRPTTQIFQITDALTLTPLSPLLRLSNGDFTLAGALPKATSGVVALAALPLSGNSYLAAYSGDLASINHKRISIVEYKGKPIGVGSGSDNLVMSGVVDVGSNYVAGKAYYATTKGDILAATSTDADADYFFVGNTTIVSKDARVGVAVSSSKLYLSSSI</sequence>
<evidence type="ECO:0000313" key="3">
    <source>
        <dbReference type="Proteomes" id="UP000030762"/>
    </source>
</evidence>
<feature type="transmembrane region" description="Helical" evidence="1">
    <location>
        <begin position="77"/>
        <end position="97"/>
    </location>
</feature>
<name>T0QPB3_SAPDV</name>